<keyword evidence="2" id="KW-1185">Reference proteome</keyword>
<evidence type="ECO:0000313" key="1">
    <source>
        <dbReference type="EMBL" id="CUA79419.1"/>
    </source>
</evidence>
<name>A0A0K6GKZ5_9BACL</name>
<dbReference type="RefSeq" id="WP_055440595.1">
    <property type="nucleotide sequence ID" value="NZ_BAABDZ010000035.1"/>
</dbReference>
<gene>
    <name evidence="1" type="ORF">Ga0061060_10415</name>
</gene>
<accession>A0A0K6GKZ5</accession>
<dbReference type="Proteomes" id="UP000182738">
    <property type="component" value="Unassembled WGS sequence"/>
</dbReference>
<evidence type="ECO:0000313" key="2">
    <source>
        <dbReference type="Proteomes" id="UP000182738"/>
    </source>
</evidence>
<reference evidence="2" key="1">
    <citation type="submission" date="2015-08" db="EMBL/GenBank/DDBJ databases">
        <authorList>
            <person name="Varghese N."/>
        </authorList>
    </citation>
    <scope>NUCLEOTIDE SEQUENCE [LARGE SCALE GENOMIC DNA]</scope>
    <source>
        <strain evidence="2">DSM 27374</strain>
    </source>
</reference>
<dbReference type="STRING" id="1325335.GCA_001418025_00726"/>
<dbReference type="EMBL" id="CYGZ01000004">
    <property type="protein sequence ID" value="CUA79419.1"/>
    <property type="molecule type" value="Genomic_DNA"/>
</dbReference>
<dbReference type="OrthoDB" id="2812547at2"/>
<sequence length="331" mass="38171">MIHRELKLFLDNKVHPLPPWIIFAFSLGAFLHEEGIKNEKSANVVVSVPNEQYFALFVAVGIADKIFSVKRGENSVRQQILSLKKGSRIIYQDNRYTRKASVLSVESSPVRNGEFILFIQDGGIRLGIPESQWKEKIILLDEEFSDIRRRRKVGKNQKLRISSPFMRALYSDEQLGEVSFYPGNNFYIIGDRQKFIEVMSEICFFINGQKGSIGEFLYIENVQKNSSYFNGKFLSPRMKKTFMINRDIPVLFSDTLSYRKQSRLFAQNPSLIVIGRSEHENHIRDVVSDVSRRIILGDTEMITSEIASYIELYGASVPNGIELLAWRERHC</sequence>
<dbReference type="AlphaFoldDB" id="A0A0K6GKZ5"/>
<protein>
    <submittedName>
        <fullName evidence="1">Uncharacterized protein</fullName>
    </submittedName>
</protein>
<organism evidence="1 2">
    <name type="scientific">Anoxybacillus suryakundensis</name>
    <dbReference type="NCBI Taxonomy" id="1325335"/>
    <lineage>
        <taxon>Bacteria</taxon>
        <taxon>Bacillati</taxon>
        <taxon>Bacillota</taxon>
        <taxon>Bacilli</taxon>
        <taxon>Bacillales</taxon>
        <taxon>Anoxybacillaceae</taxon>
        <taxon>Anoxybacillus</taxon>
    </lineage>
</organism>
<proteinExistence type="predicted"/>